<dbReference type="SUPFAM" id="SSF46626">
    <property type="entry name" value="Cytochrome c"/>
    <property type="match status" value="4"/>
</dbReference>
<protein>
    <submittedName>
        <fullName evidence="10">C-type cytochrome</fullName>
    </submittedName>
</protein>
<dbReference type="AlphaFoldDB" id="A0A7T0C5A2"/>
<dbReference type="Proteomes" id="UP000594464">
    <property type="component" value="Chromosome"/>
</dbReference>
<proteinExistence type="predicted"/>
<dbReference type="EMBL" id="CP048620">
    <property type="protein sequence ID" value="QPJ66849.1"/>
    <property type="molecule type" value="Genomic_DNA"/>
</dbReference>
<keyword evidence="1" id="KW-0813">Transport</keyword>
<keyword evidence="2 6" id="KW-0349">Heme</keyword>
<dbReference type="KEGG" id="nva:G3M78_11975"/>
<dbReference type="PANTHER" id="PTHR37823:SF1">
    <property type="entry name" value="CYTOCHROME C-553-LIKE"/>
    <property type="match status" value="1"/>
</dbReference>
<dbReference type="InterPro" id="IPR036280">
    <property type="entry name" value="Multihaem_cyt_sf"/>
</dbReference>
<evidence type="ECO:0000256" key="1">
    <source>
        <dbReference type="ARBA" id="ARBA00022448"/>
    </source>
</evidence>
<feature type="compositionally biased region" description="Acidic residues" evidence="8">
    <location>
        <begin position="867"/>
        <end position="881"/>
    </location>
</feature>
<dbReference type="InterPro" id="IPR036909">
    <property type="entry name" value="Cyt_c-like_dom_sf"/>
</dbReference>
<dbReference type="SUPFAM" id="SSF48695">
    <property type="entry name" value="Multiheme cytochromes"/>
    <property type="match status" value="1"/>
</dbReference>
<feature type="compositionally biased region" description="Acidic residues" evidence="8">
    <location>
        <begin position="847"/>
        <end position="859"/>
    </location>
</feature>
<name>A0A7T0C5A2_9BACT</name>
<gene>
    <name evidence="10" type="ORF">G3M78_11975</name>
</gene>
<evidence type="ECO:0000256" key="4">
    <source>
        <dbReference type="ARBA" id="ARBA00022982"/>
    </source>
</evidence>
<sequence>MSGALLLVTVWAFWDDEFARRGFKTYQEEYHKTQYQRARVEWKETNDKIAAKEIEIQTQLAGEAQRLESSEAYQALSEAALEAQIHLDEEKEQKKFAGSRVDEAYYYFKKAMHEGRNYDVEKAKLEELEEKVREYDPLIAEKQEILDKAEAALMEFKAKSVNLEKELRSLVSSRAIIEQKMDYYRPFNLMWRPAEILQTVIPGFSINNFSEIVYRVDRCMTCHVSYKDPYYEEFKEPLKTHPNLEILIKKHPPERTGCTWCHLGQGTATAPVEDAHGSHHEMDQTREVNEPILLGDQMQSNCRNCHDGVMQLEGAPMLNKGKKIFQKLGCHGCHLAEGFEKEPKVGPSLRRIKWKVGAAWIYDWVKNPKNYLPETRMPDFELNDKDALAITAYLVESSDKDFKYNNDLPPGDAANGKKLFESVGCQACHQFKGEGEKHAPDLTNVGTKVRPRWLVNWISSPHSYNPGSEMPDLRLSESEGADIAAYLLDGKDRIRDRELEKRARNPELVAYGEKLVRGRGCFACHDVNGMDSEGRIAPELSSFGRKMVAELEFGDTHIPHTWDNWVRTKLKEPTSFRTERVLDKMPNFHLSDDEINALVVLLRGFNGSKVPDKYQDIMTAREQALETGRRLIDRYNCKGCHHVEGEGGYIQKYLKGTVQYPPPLEHGDYHVGERIKPSWIFSFLKNPTPVRTWVDVKMPTFSFSDKEIQELTAYFEALSPEKIKYEEGLNIAKPVEKVQTGVKVVNYMDCGKCHDDGAKGISFKIASSRLKQEWIPKWMKETQSLIPWTKMPNHWDEEEGKLVVKTKFRELKTIGSVDQQVNAITDFIVGYNNPDYDNSLVLGEVEEVDEDEEEDDDFFEGGGSDGASEDDDEDDEEEEDE</sequence>
<keyword evidence="5 6" id="KW-0408">Iron</keyword>
<accession>A0A7T0C5A2</accession>
<evidence type="ECO:0000313" key="10">
    <source>
        <dbReference type="EMBL" id="QPJ66849.1"/>
    </source>
</evidence>
<evidence type="ECO:0000256" key="8">
    <source>
        <dbReference type="SAM" id="MobiDB-lite"/>
    </source>
</evidence>
<feature type="region of interest" description="Disordered" evidence="8">
    <location>
        <begin position="847"/>
        <end position="881"/>
    </location>
</feature>
<evidence type="ECO:0000259" key="9">
    <source>
        <dbReference type="PROSITE" id="PS51007"/>
    </source>
</evidence>
<keyword evidence="3 6" id="KW-0479">Metal-binding</keyword>
<evidence type="ECO:0000256" key="3">
    <source>
        <dbReference type="ARBA" id="ARBA00022723"/>
    </source>
</evidence>
<dbReference type="Pfam" id="PF00034">
    <property type="entry name" value="Cytochrom_C"/>
    <property type="match status" value="3"/>
</dbReference>
<organism evidence="10 11">
    <name type="scientific">Candidatus Nitrohelix vancouverensis</name>
    <dbReference type="NCBI Taxonomy" id="2705534"/>
    <lineage>
        <taxon>Bacteria</taxon>
        <taxon>Pseudomonadati</taxon>
        <taxon>Nitrospinota/Tectimicrobiota group</taxon>
        <taxon>Nitrospinota</taxon>
        <taxon>Nitrospinia</taxon>
        <taxon>Nitrospinales</taxon>
        <taxon>Nitrospinaceae</taxon>
        <taxon>Candidatus Nitrohelix</taxon>
    </lineage>
</organism>
<keyword evidence="4" id="KW-0249">Electron transport</keyword>
<dbReference type="InterPro" id="IPR051811">
    <property type="entry name" value="Cytochrome_c550/c551-like"/>
</dbReference>
<dbReference type="PROSITE" id="PS51007">
    <property type="entry name" value="CYTC"/>
    <property type="match status" value="3"/>
</dbReference>
<evidence type="ECO:0000313" key="11">
    <source>
        <dbReference type="Proteomes" id="UP000594464"/>
    </source>
</evidence>
<feature type="domain" description="Cytochrome c" evidence="9">
    <location>
        <begin position="507"/>
        <end position="719"/>
    </location>
</feature>
<evidence type="ECO:0000256" key="2">
    <source>
        <dbReference type="ARBA" id="ARBA00022617"/>
    </source>
</evidence>
<evidence type="ECO:0000256" key="5">
    <source>
        <dbReference type="ARBA" id="ARBA00023004"/>
    </source>
</evidence>
<reference evidence="11" key="1">
    <citation type="submission" date="2020-02" db="EMBL/GenBank/DDBJ databases">
        <title>Genomic and physiological characterization of two novel Nitrospinaceae genera.</title>
        <authorList>
            <person name="Mueller A.J."/>
            <person name="Jung M.-Y."/>
            <person name="Strachan C.R."/>
            <person name="Herbold C.W."/>
            <person name="Kirkegaard R.H."/>
            <person name="Daims H."/>
        </authorList>
    </citation>
    <scope>NUCLEOTIDE SEQUENCE [LARGE SCALE GENOMIC DNA]</scope>
</reference>
<dbReference type="PANTHER" id="PTHR37823">
    <property type="entry name" value="CYTOCHROME C-553-LIKE"/>
    <property type="match status" value="1"/>
</dbReference>
<dbReference type="Gene3D" id="1.10.760.10">
    <property type="entry name" value="Cytochrome c-like domain"/>
    <property type="match status" value="4"/>
</dbReference>
<dbReference type="GO" id="GO:0009055">
    <property type="term" value="F:electron transfer activity"/>
    <property type="evidence" value="ECO:0007669"/>
    <property type="project" value="InterPro"/>
</dbReference>
<feature type="domain" description="Cytochrome c" evidence="9">
    <location>
        <begin position="411"/>
        <end position="491"/>
    </location>
</feature>
<evidence type="ECO:0000256" key="6">
    <source>
        <dbReference type="PROSITE-ProRule" id="PRU00433"/>
    </source>
</evidence>
<feature type="coiled-coil region" evidence="7">
    <location>
        <begin position="73"/>
        <end position="166"/>
    </location>
</feature>
<evidence type="ECO:0000256" key="7">
    <source>
        <dbReference type="SAM" id="Coils"/>
    </source>
</evidence>
<keyword evidence="7" id="KW-0175">Coiled coil</keyword>
<dbReference type="GO" id="GO:0020037">
    <property type="term" value="F:heme binding"/>
    <property type="evidence" value="ECO:0007669"/>
    <property type="project" value="InterPro"/>
</dbReference>
<dbReference type="GO" id="GO:0046872">
    <property type="term" value="F:metal ion binding"/>
    <property type="evidence" value="ECO:0007669"/>
    <property type="project" value="UniProtKB-KW"/>
</dbReference>
<feature type="domain" description="Cytochrome c" evidence="9">
    <location>
        <begin position="316"/>
        <end position="398"/>
    </location>
</feature>
<dbReference type="InterPro" id="IPR009056">
    <property type="entry name" value="Cyt_c-like_dom"/>
</dbReference>